<protein>
    <submittedName>
        <fullName evidence="4">Pecanex-like protein</fullName>
    </submittedName>
</protein>
<dbReference type="OrthoDB" id="10497520at2759"/>
<dbReference type="AlphaFoldDB" id="A0A183SVC3"/>
<evidence type="ECO:0000313" key="2">
    <source>
        <dbReference type="EMBL" id="VDL94556.1"/>
    </source>
</evidence>
<evidence type="ECO:0000313" key="4">
    <source>
        <dbReference type="WBParaSite" id="SSLN_0000849501-mRNA-1"/>
    </source>
</evidence>
<gene>
    <name evidence="2" type="ORF">SSLN_LOCUS8171</name>
</gene>
<proteinExistence type="predicted"/>
<name>A0A183SVC3_SCHSO</name>
<dbReference type="Proteomes" id="UP000275846">
    <property type="component" value="Unassembled WGS sequence"/>
</dbReference>
<feature type="region of interest" description="Disordered" evidence="1">
    <location>
        <begin position="325"/>
        <end position="375"/>
    </location>
</feature>
<sequence>MSIFSFKESKINLQERLTSGFQKPANFPTSCTYRQHSVQFHQPDSRLTQSLEVPLAAAPQAQTTPGNEQSVGSPHLQNAVRQQVGICPAIIGRISPDVTMPSLEEPSGLPHYGSVSIRDRKTSLKEKHQNLISDAFIGRIRERIYERRQNQGSDQCSDVAMTTLLPLTQPIHANSRASDLIQDPLISAPHGDKGLPYHRRFSFVGNNSQTGKPLEPPHRRLSADTENCWDGEPQEEVEEKIVLLTTLAQIALRTSPPPPPAPTLPRALLPVKPQSERLISTTSERLSDGKSGVGDSTTDRCGHPATQDGQPAIYHKFPSVKWNYLAADADSPDRLGKPYRPRERRGESKEEEAKTEEEMKVAGEGHNDLLPGLMK</sequence>
<organism evidence="4">
    <name type="scientific">Schistocephalus solidus</name>
    <name type="common">Tapeworm</name>
    <dbReference type="NCBI Taxonomy" id="70667"/>
    <lineage>
        <taxon>Eukaryota</taxon>
        <taxon>Metazoa</taxon>
        <taxon>Spiralia</taxon>
        <taxon>Lophotrochozoa</taxon>
        <taxon>Platyhelminthes</taxon>
        <taxon>Cestoda</taxon>
        <taxon>Eucestoda</taxon>
        <taxon>Diphyllobothriidea</taxon>
        <taxon>Diphyllobothriidae</taxon>
        <taxon>Schistocephalus</taxon>
    </lineage>
</organism>
<reference evidence="2 3" key="2">
    <citation type="submission" date="2018-11" db="EMBL/GenBank/DDBJ databases">
        <authorList>
            <consortium name="Pathogen Informatics"/>
        </authorList>
    </citation>
    <scope>NUCLEOTIDE SEQUENCE [LARGE SCALE GENOMIC DNA]</scope>
    <source>
        <strain evidence="2 3">NST_G2</strain>
    </source>
</reference>
<keyword evidence="3" id="KW-1185">Reference proteome</keyword>
<feature type="compositionally biased region" description="Basic and acidic residues" evidence="1">
    <location>
        <begin position="331"/>
        <end position="367"/>
    </location>
</feature>
<accession>A0A183SVC3</accession>
<dbReference type="WBParaSite" id="SSLN_0000849501-mRNA-1">
    <property type="protein sequence ID" value="SSLN_0000849501-mRNA-1"/>
    <property type="gene ID" value="SSLN_0000849501"/>
</dbReference>
<feature type="region of interest" description="Disordered" evidence="1">
    <location>
        <begin position="279"/>
        <end position="311"/>
    </location>
</feature>
<dbReference type="EMBL" id="UYSU01034510">
    <property type="protein sequence ID" value="VDL94556.1"/>
    <property type="molecule type" value="Genomic_DNA"/>
</dbReference>
<evidence type="ECO:0000256" key="1">
    <source>
        <dbReference type="SAM" id="MobiDB-lite"/>
    </source>
</evidence>
<evidence type="ECO:0000313" key="3">
    <source>
        <dbReference type="Proteomes" id="UP000275846"/>
    </source>
</evidence>
<reference evidence="4" key="1">
    <citation type="submission" date="2016-06" db="UniProtKB">
        <authorList>
            <consortium name="WormBaseParasite"/>
        </authorList>
    </citation>
    <scope>IDENTIFICATION</scope>
</reference>